<name>A0A8K1CIG0_PYTOL</name>
<sequence>MCLQSTAERLLRDSMTRTKIPVPKHSIYAATSSVTVTMTTTSSTTSSVQHTVVSGHKAKTTVTVDATVTTPRSAKSLGGHKHSGGSRFQPYATRRQSQNIKLRDMIKPASVPVPTPKRQRDAIAIAIAMTDSALTHKKAKIAAVQATVTTTKSAPMPSPVSSMSAPVPFTDVPAVLRKRQHDATSMEVNMPTVKKVKKTTDWMATTVPSATPMVTVKSQTKVALKSTTPSLRSSTSAMRKKNRTPRRPRPTRLTGTARQHHIQTPSKVKGSTRKIDFHELMRFHNRYVNEDVSPIANTPPTASLKSVSAANEPAQYETKVAKVAIQDTTNYLEAANIDTLSATSYKLNQVVNDNKQFKTPASDLIPIPNPVAPDDIELPMAWSEMSQRSRERFKRALAAIRNRYRCRCQPNGREHQRGRNQDAAKHPVGSIQCRLHRRVADAALMTSDEIFFQSFGPPEQLLQVQNPFSRENMPEVALRLAAIDAETEAEATALRPVVKSQLPTPTHWTHSSISSRSKRVSVLTKSSTARTNTSAAVATRVGQTPFIKGAKLTPTKVNSSVSAPSVTTPKTTTVTTGFEAVKTLSITKKAIKTNIRQVTTKKAIVRPSAVATIKPSQADRMLLQQTKTLTNRSLLLDMEIAKVLRKTMVHSKQVMALEQTM</sequence>
<accession>A0A8K1CIG0</accession>
<gene>
    <name evidence="2" type="ORF">Poli38472_002761</name>
</gene>
<evidence type="ECO:0000313" key="3">
    <source>
        <dbReference type="Proteomes" id="UP000794436"/>
    </source>
</evidence>
<keyword evidence="3" id="KW-1185">Reference proteome</keyword>
<dbReference type="AlphaFoldDB" id="A0A8K1CIG0"/>
<evidence type="ECO:0000256" key="1">
    <source>
        <dbReference type="SAM" id="MobiDB-lite"/>
    </source>
</evidence>
<dbReference type="Proteomes" id="UP000794436">
    <property type="component" value="Unassembled WGS sequence"/>
</dbReference>
<protein>
    <submittedName>
        <fullName evidence="2">Uncharacterized protein</fullName>
    </submittedName>
</protein>
<dbReference type="EMBL" id="SPLM01000072">
    <property type="protein sequence ID" value="TMW63820.1"/>
    <property type="molecule type" value="Genomic_DNA"/>
</dbReference>
<comment type="caution">
    <text evidence="2">The sequence shown here is derived from an EMBL/GenBank/DDBJ whole genome shotgun (WGS) entry which is preliminary data.</text>
</comment>
<organism evidence="2 3">
    <name type="scientific">Pythium oligandrum</name>
    <name type="common">Mycoparasitic fungus</name>
    <dbReference type="NCBI Taxonomy" id="41045"/>
    <lineage>
        <taxon>Eukaryota</taxon>
        <taxon>Sar</taxon>
        <taxon>Stramenopiles</taxon>
        <taxon>Oomycota</taxon>
        <taxon>Peronosporomycetes</taxon>
        <taxon>Pythiales</taxon>
        <taxon>Pythiaceae</taxon>
        <taxon>Pythium</taxon>
    </lineage>
</organism>
<evidence type="ECO:0000313" key="2">
    <source>
        <dbReference type="EMBL" id="TMW63820.1"/>
    </source>
</evidence>
<feature type="region of interest" description="Disordered" evidence="1">
    <location>
        <begin position="218"/>
        <end position="271"/>
    </location>
</feature>
<reference evidence="2" key="1">
    <citation type="submission" date="2019-03" db="EMBL/GenBank/DDBJ databases">
        <title>Long read genome sequence of the mycoparasitic Pythium oligandrum ATCC 38472 isolated from sugarbeet rhizosphere.</title>
        <authorList>
            <person name="Gaulin E."/>
        </authorList>
    </citation>
    <scope>NUCLEOTIDE SEQUENCE</scope>
    <source>
        <strain evidence="2">ATCC 38472_TT</strain>
    </source>
</reference>
<proteinExistence type="predicted"/>
<feature type="compositionally biased region" description="Polar residues" evidence="1">
    <location>
        <begin position="218"/>
        <end position="237"/>
    </location>
</feature>
<feature type="compositionally biased region" description="Basic residues" evidence="1">
    <location>
        <begin position="238"/>
        <end position="250"/>
    </location>
</feature>